<dbReference type="PANTHER" id="PTHR43316:SF3">
    <property type="entry name" value="HALOACID DEHALOGENASE, TYPE II (AFU_ORTHOLOGUE AFUA_2G07750)-RELATED"/>
    <property type="match status" value="1"/>
</dbReference>
<dbReference type="InterPro" id="IPR023214">
    <property type="entry name" value="HAD_sf"/>
</dbReference>
<protein>
    <submittedName>
        <fullName evidence="3">Haloacid dehalogenase</fullName>
    </submittedName>
</protein>
<dbReference type="InterPro" id="IPR006328">
    <property type="entry name" value="2-HAD"/>
</dbReference>
<organism evidence="3 4">
    <name type="scientific">Pterulicium gracile</name>
    <dbReference type="NCBI Taxonomy" id="1884261"/>
    <lineage>
        <taxon>Eukaryota</taxon>
        <taxon>Fungi</taxon>
        <taxon>Dikarya</taxon>
        <taxon>Basidiomycota</taxon>
        <taxon>Agaricomycotina</taxon>
        <taxon>Agaricomycetes</taxon>
        <taxon>Agaricomycetidae</taxon>
        <taxon>Agaricales</taxon>
        <taxon>Pleurotineae</taxon>
        <taxon>Pterulaceae</taxon>
        <taxon>Pterulicium</taxon>
    </lineage>
</organism>
<evidence type="ECO:0000256" key="1">
    <source>
        <dbReference type="ARBA" id="ARBA00008106"/>
    </source>
</evidence>
<dbReference type="InterPro" id="IPR023198">
    <property type="entry name" value="PGP-like_dom2"/>
</dbReference>
<evidence type="ECO:0000313" key="3">
    <source>
        <dbReference type="EMBL" id="TFK96503.1"/>
    </source>
</evidence>
<evidence type="ECO:0000313" key="4">
    <source>
        <dbReference type="Proteomes" id="UP000305067"/>
    </source>
</evidence>
<dbReference type="STRING" id="1884261.A0A5C3QDG2"/>
<dbReference type="AlphaFoldDB" id="A0A5C3QDG2"/>
<keyword evidence="2" id="KW-0378">Hydrolase</keyword>
<dbReference type="Pfam" id="PF00702">
    <property type="entry name" value="Hydrolase"/>
    <property type="match status" value="1"/>
</dbReference>
<dbReference type="PRINTS" id="PR00413">
    <property type="entry name" value="HADHALOGNASE"/>
</dbReference>
<dbReference type="NCBIfam" id="TIGR01428">
    <property type="entry name" value="HAD_type_II"/>
    <property type="match status" value="1"/>
</dbReference>
<sequence length="257" mass="28023">MPDTTTDASSLHGVRAYLMDVFGTVVDWKTSVTEEVRKRVRDAGLEVSGDIDVDAFVLEWRQGYMSTSKAIAGGGTGPSSVDVMHRQLLEKMLASPKWEALGAVWSQDARDDLSMVWHRLSGWKDSSEGLRLLKKETIVGALSNGNIALLVDLSKYADLTWDVVLSAELFGTYKPNGSVYLGAAHHLSLKPSECAMVATHVWDLRGAAAQGMRTVYVRRPEEGIRSDDDKNVKAKKDGGEVDVVVDSLVELAGLMKA</sequence>
<accession>A0A5C3QDG2</accession>
<dbReference type="GO" id="GO:0019120">
    <property type="term" value="F:hydrolase activity, acting on acid halide bonds, in C-halide compounds"/>
    <property type="evidence" value="ECO:0007669"/>
    <property type="project" value="InterPro"/>
</dbReference>
<dbReference type="InterPro" id="IPR036412">
    <property type="entry name" value="HAD-like_sf"/>
</dbReference>
<dbReference type="OrthoDB" id="2363873at2759"/>
<dbReference type="Proteomes" id="UP000305067">
    <property type="component" value="Unassembled WGS sequence"/>
</dbReference>
<dbReference type="InterPro" id="IPR051540">
    <property type="entry name" value="S-2-haloacid_dehalogenase"/>
</dbReference>
<dbReference type="NCBIfam" id="TIGR01493">
    <property type="entry name" value="HAD-SF-IA-v2"/>
    <property type="match status" value="1"/>
</dbReference>
<dbReference type="PANTHER" id="PTHR43316">
    <property type="entry name" value="HYDROLASE, HALOACID DELAHOGENASE-RELATED"/>
    <property type="match status" value="1"/>
</dbReference>
<keyword evidence="4" id="KW-1185">Reference proteome</keyword>
<dbReference type="Gene3D" id="3.40.50.1000">
    <property type="entry name" value="HAD superfamily/HAD-like"/>
    <property type="match status" value="1"/>
</dbReference>
<dbReference type="SUPFAM" id="SSF56784">
    <property type="entry name" value="HAD-like"/>
    <property type="match status" value="1"/>
</dbReference>
<proteinExistence type="inferred from homology"/>
<comment type="similarity">
    <text evidence="1">Belongs to the HAD-like hydrolase superfamily. S-2-haloalkanoic acid dehalogenase family.</text>
</comment>
<dbReference type="InterPro" id="IPR006439">
    <property type="entry name" value="HAD-SF_hydro_IA"/>
</dbReference>
<dbReference type="Gene3D" id="1.10.150.240">
    <property type="entry name" value="Putative phosphatase, domain 2"/>
    <property type="match status" value="1"/>
</dbReference>
<gene>
    <name evidence="3" type="ORF">BDV98DRAFT_536521</name>
</gene>
<dbReference type="GO" id="GO:0016791">
    <property type="term" value="F:phosphatase activity"/>
    <property type="evidence" value="ECO:0007669"/>
    <property type="project" value="UniProtKB-ARBA"/>
</dbReference>
<evidence type="ECO:0000256" key="2">
    <source>
        <dbReference type="ARBA" id="ARBA00022801"/>
    </source>
</evidence>
<dbReference type="EMBL" id="ML178859">
    <property type="protein sequence ID" value="TFK96503.1"/>
    <property type="molecule type" value="Genomic_DNA"/>
</dbReference>
<reference evidence="3 4" key="1">
    <citation type="journal article" date="2019" name="Nat. Ecol. Evol.">
        <title>Megaphylogeny resolves global patterns of mushroom evolution.</title>
        <authorList>
            <person name="Varga T."/>
            <person name="Krizsan K."/>
            <person name="Foldi C."/>
            <person name="Dima B."/>
            <person name="Sanchez-Garcia M."/>
            <person name="Sanchez-Ramirez S."/>
            <person name="Szollosi G.J."/>
            <person name="Szarkandi J.G."/>
            <person name="Papp V."/>
            <person name="Albert L."/>
            <person name="Andreopoulos W."/>
            <person name="Angelini C."/>
            <person name="Antonin V."/>
            <person name="Barry K.W."/>
            <person name="Bougher N.L."/>
            <person name="Buchanan P."/>
            <person name="Buyck B."/>
            <person name="Bense V."/>
            <person name="Catcheside P."/>
            <person name="Chovatia M."/>
            <person name="Cooper J."/>
            <person name="Damon W."/>
            <person name="Desjardin D."/>
            <person name="Finy P."/>
            <person name="Geml J."/>
            <person name="Haridas S."/>
            <person name="Hughes K."/>
            <person name="Justo A."/>
            <person name="Karasinski D."/>
            <person name="Kautmanova I."/>
            <person name="Kiss B."/>
            <person name="Kocsube S."/>
            <person name="Kotiranta H."/>
            <person name="LaButti K.M."/>
            <person name="Lechner B.E."/>
            <person name="Liimatainen K."/>
            <person name="Lipzen A."/>
            <person name="Lukacs Z."/>
            <person name="Mihaltcheva S."/>
            <person name="Morgado L.N."/>
            <person name="Niskanen T."/>
            <person name="Noordeloos M.E."/>
            <person name="Ohm R.A."/>
            <person name="Ortiz-Santana B."/>
            <person name="Ovrebo C."/>
            <person name="Racz N."/>
            <person name="Riley R."/>
            <person name="Savchenko A."/>
            <person name="Shiryaev A."/>
            <person name="Soop K."/>
            <person name="Spirin V."/>
            <person name="Szebenyi C."/>
            <person name="Tomsovsky M."/>
            <person name="Tulloss R.E."/>
            <person name="Uehling J."/>
            <person name="Grigoriev I.V."/>
            <person name="Vagvolgyi C."/>
            <person name="Papp T."/>
            <person name="Martin F.M."/>
            <person name="Miettinen O."/>
            <person name="Hibbett D.S."/>
            <person name="Nagy L.G."/>
        </authorList>
    </citation>
    <scope>NUCLEOTIDE SEQUENCE [LARGE SCALE GENOMIC DNA]</scope>
    <source>
        <strain evidence="3 4">CBS 309.79</strain>
    </source>
</reference>
<name>A0A5C3QDG2_9AGAR</name>